<dbReference type="InterPro" id="IPR046706">
    <property type="entry name" value="DUF6779"/>
</dbReference>
<keyword evidence="3" id="KW-0812">Transmembrane</keyword>
<proteinExistence type="predicted"/>
<evidence type="ECO:0000256" key="3">
    <source>
        <dbReference type="SAM" id="Phobius"/>
    </source>
</evidence>
<evidence type="ECO:0000256" key="1">
    <source>
        <dbReference type="SAM" id="Coils"/>
    </source>
</evidence>
<feature type="compositionally biased region" description="Low complexity" evidence="2">
    <location>
        <begin position="271"/>
        <end position="285"/>
    </location>
</feature>
<gene>
    <name evidence="5" type="ORF">LV75_003260</name>
</gene>
<name>A0ABT1IDQ8_9PSEU</name>
<feature type="transmembrane region" description="Helical" evidence="3">
    <location>
        <begin position="41"/>
        <end position="61"/>
    </location>
</feature>
<dbReference type="Pfam" id="PF20570">
    <property type="entry name" value="DUF6779"/>
    <property type="match status" value="1"/>
</dbReference>
<evidence type="ECO:0000259" key="4">
    <source>
        <dbReference type="Pfam" id="PF20570"/>
    </source>
</evidence>
<feature type="compositionally biased region" description="Basic residues" evidence="2">
    <location>
        <begin position="649"/>
        <end position="658"/>
    </location>
</feature>
<comment type="caution">
    <text evidence="5">The sequence shown here is derived from an EMBL/GenBank/DDBJ whole genome shotgun (WGS) entry which is preliminary data.</text>
</comment>
<sequence length="658" mass="70248">MTGRTDPPAQGSSAARALLLAALGLALASTAVLVLSDSLRWMRLGVVAALWAALAGAFLAARYRRQVADRAEEAAELQHVYELELEREVAARREYELEVEATTRRKVEEETAGDLDALREELKNLRQSLEVLLGGGEVFVERFALHAEATRMRGLEGGAIAARQSNQVRHITAAGEPDTQLIGRVPRPPWTGEEEPDRIDPDWTPSWESSRQAPIPAQNRAKPGRPGPQPQRSLTPGRQDAEAAPVRREPARADVSQEIARPAARGPEVSQQVPVRQQPAAQQRGPARRPENGQDADPAARPRPAAANGARPGPEVSQEFGPVRREANGAQPRVQRGPEVSQEFGPVRREASGAARGPQVSQEFAVARREGTGAAPGSQASQEFAAASREANGAMPGSQASQQFAAVRREANGAPGAQVSQQFAAVRHDPRGPQVSQEFAAVRREPNGAAPGPQVSQQFAAVSREANGAAPGSQPSQEFTAARREPNGAAPRPNGAPQVDFAAVRPSPPDFSSARPSPQVSQEAARRQPEQYPPARLSPPEPAPKPVPAAARETAARETPPVHRPRAAERTEVAMRPAPEPGGRRRAVTGTFPPVNAQAESDTGGRRRRAEGAPTWQEAIAPEPEDTGSHTSGKSVSELLAAHGTGNAPRRHRRRGEE</sequence>
<feature type="coiled-coil region" evidence="1">
    <location>
        <begin position="85"/>
        <end position="135"/>
    </location>
</feature>
<feature type="compositionally biased region" description="Pro residues" evidence="2">
    <location>
        <begin position="536"/>
        <end position="547"/>
    </location>
</feature>
<feature type="compositionally biased region" description="Basic and acidic residues" evidence="2">
    <location>
        <begin position="239"/>
        <end position="252"/>
    </location>
</feature>
<feature type="compositionally biased region" description="Low complexity" evidence="2">
    <location>
        <begin position="487"/>
        <end position="497"/>
    </location>
</feature>
<dbReference type="RefSeq" id="WP_253887696.1">
    <property type="nucleotide sequence ID" value="NZ_BAAAVB010000009.1"/>
</dbReference>
<accession>A0ABT1IDQ8</accession>
<reference evidence="5 6" key="1">
    <citation type="submission" date="2022-06" db="EMBL/GenBank/DDBJ databases">
        <title>Genomic Encyclopedia of Archaeal and Bacterial Type Strains, Phase II (KMG-II): from individual species to whole genera.</title>
        <authorList>
            <person name="Goeker M."/>
        </authorList>
    </citation>
    <scope>NUCLEOTIDE SEQUENCE [LARGE SCALE GENOMIC DNA]</scope>
    <source>
        <strain evidence="5 6">DSM 44255</strain>
    </source>
</reference>
<feature type="compositionally biased region" description="Low complexity" evidence="2">
    <location>
        <begin position="295"/>
        <end position="314"/>
    </location>
</feature>
<keyword evidence="3" id="KW-0472">Membrane</keyword>
<dbReference type="Proteomes" id="UP001205185">
    <property type="component" value="Unassembled WGS sequence"/>
</dbReference>
<evidence type="ECO:0000313" key="5">
    <source>
        <dbReference type="EMBL" id="MCP2270759.1"/>
    </source>
</evidence>
<keyword evidence="3" id="KW-1133">Transmembrane helix</keyword>
<feature type="region of interest" description="Disordered" evidence="2">
    <location>
        <begin position="173"/>
        <end position="658"/>
    </location>
</feature>
<organism evidence="5 6">
    <name type="scientific">Actinokineospora diospyrosa</name>
    <dbReference type="NCBI Taxonomy" id="103728"/>
    <lineage>
        <taxon>Bacteria</taxon>
        <taxon>Bacillati</taxon>
        <taxon>Actinomycetota</taxon>
        <taxon>Actinomycetes</taxon>
        <taxon>Pseudonocardiales</taxon>
        <taxon>Pseudonocardiaceae</taxon>
        <taxon>Actinokineospora</taxon>
    </lineage>
</organism>
<dbReference type="EMBL" id="JAMTCO010000007">
    <property type="protein sequence ID" value="MCP2270759.1"/>
    <property type="molecule type" value="Genomic_DNA"/>
</dbReference>
<evidence type="ECO:0000313" key="6">
    <source>
        <dbReference type="Proteomes" id="UP001205185"/>
    </source>
</evidence>
<keyword evidence="1" id="KW-0175">Coiled coil</keyword>
<evidence type="ECO:0000256" key="2">
    <source>
        <dbReference type="SAM" id="MobiDB-lite"/>
    </source>
</evidence>
<keyword evidence="6" id="KW-1185">Reference proteome</keyword>
<protein>
    <recommendedName>
        <fullName evidence="4">DUF6779 domain-containing protein</fullName>
    </recommendedName>
</protein>
<feature type="compositionally biased region" description="Low complexity" evidence="2">
    <location>
        <begin position="548"/>
        <end position="559"/>
    </location>
</feature>
<feature type="domain" description="DUF6779" evidence="4">
    <location>
        <begin position="42"/>
        <end position="151"/>
    </location>
</feature>